<dbReference type="Gene3D" id="3.30.497.10">
    <property type="entry name" value="Antithrombin, subunit I, domain 2"/>
    <property type="match status" value="1"/>
</dbReference>
<accession>A0AAV8T6C9</accession>
<evidence type="ECO:0000313" key="4">
    <source>
        <dbReference type="Proteomes" id="UP001159364"/>
    </source>
</evidence>
<name>A0AAV8T6C9_9ROSI</name>
<sequence length="128" mass="13983">MNMHRLSSPINAFLQRSSNTKAVKPLLIGEDPMDMHKEAGECFLLTDSMMADAQQAATRDISVELSCNEQVRGENVMRSPLSLDALLSMLALGSSGRTSEQPLHCLGCDNLINVRFKVSKLMNVASTT</sequence>
<dbReference type="EMBL" id="JAIWQS010000006">
    <property type="protein sequence ID" value="KAJ8762337.1"/>
    <property type="molecule type" value="Genomic_DNA"/>
</dbReference>
<dbReference type="InterPro" id="IPR036186">
    <property type="entry name" value="Serpin_sf"/>
</dbReference>
<gene>
    <name evidence="3" type="ORF">K2173_007495</name>
</gene>
<dbReference type="Proteomes" id="UP001159364">
    <property type="component" value="Linkage Group LG06"/>
</dbReference>
<keyword evidence="4" id="KW-1185">Reference proteome</keyword>
<evidence type="ECO:0000313" key="3">
    <source>
        <dbReference type="EMBL" id="KAJ8762337.1"/>
    </source>
</evidence>
<reference evidence="3 4" key="1">
    <citation type="submission" date="2021-09" db="EMBL/GenBank/DDBJ databases">
        <title>Genomic insights and catalytic innovation underlie evolution of tropane alkaloids biosynthesis.</title>
        <authorList>
            <person name="Wang Y.-J."/>
            <person name="Tian T."/>
            <person name="Huang J.-P."/>
            <person name="Huang S.-X."/>
        </authorList>
    </citation>
    <scope>NUCLEOTIDE SEQUENCE [LARGE SCALE GENOMIC DNA]</scope>
    <source>
        <strain evidence="3">KIB-2018</strain>
        <tissue evidence="3">Leaf</tissue>
    </source>
</reference>
<dbReference type="InterPro" id="IPR023796">
    <property type="entry name" value="Serpin_dom"/>
</dbReference>
<proteinExistence type="inferred from homology"/>
<evidence type="ECO:0000256" key="1">
    <source>
        <dbReference type="ARBA" id="ARBA00009500"/>
    </source>
</evidence>
<organism evidence="3 4">
    <name type="scientific">Erythroxylum novogranatense</name>
    <dbReference type="NCBI Taxonomy" id="1862640"/>
    <lineage>
        <taxon>Eukaryota</taxon>
        <taxon>Viridiplantae</taxon>
        <taxon>Streptophyta</taxon>
        <taxon>Embryophyta</taxon>
        <taxon>Tracheophyta</taxon>
        <taxon>Spermatophyta</taxon>
        <taxon>Magnoliopsida</taxon>
        <taxon>eudicotyledons</taxon>
        <taxon>Gunneridae</taxon>
        <taxon>Pentapetalae</taxon>
        <taxon>rosids</taxon>
        <taxon>fabids</taxon>
        <taxon>Malpighiales</taxon>
        <taxon>Erythroxylaceae</taxon>
        <taxon>Erythroxylum</taxon>
    </lineage>
</organism>
<evidence type="ECO:0000259" key="2">
    <source>
        <dbReference type="Pfam" id="PF00079"/>
    </source>
</evidence>
<comment type="caution">
    <text evidence="3">The sequence shown here is derived from an EMBL/GenBank/DDBJ whole genome shotgun (WGS) entry which is preliminary data.</text>
</comment>
<dbReference type="InterPro" id="IPR042178">
    <property type="entry name" value="Serpin_sf_1"/>
</dbReference>
<comment type="similarity">
    <text evidence="1">Belongs to the serpin family.</text>
</comment>
<dbReference type="AlphaFoldDB" id="A0AAV8T6C9"/>
<dbReference type="Pfam" id="PF00079">
    <property type="entry name" value="Serpin"/>
    <property type="match status" value="1"/>
</dbReference>
<protein>
    <recommendedName>
        <fullName evidence="2">Serpin domain-containing protein</fullName>
    </recommendedName>
</protein>
<feature type="domain" description="Serpin" evidence="2">
    <location>
        <begin position="67"/>
        <end position="110"/>
    </location>
</feature>
<dbReference type="SUPFAM" id="SSF56574">
    <property type="entry name" value="Serpins"/>
    <property type="match status" value="1"/>
</dbReference>